<comment type="caution">
    <text evidence="2">The sequence shown here is derived from an EMBL/GenBank/DDBJ whole genome shotgun (WGS) entry which is preliminary data.</text>
</comment>
<feature type="transmembrane region" description="Helical" evidence="1">
    <location>
        <begin position="28"/>
        <end position="52"/>
    </location>
</feature>
<feature type="transmembrane region" description="Helical" evidence="1">
    <location>
        <begin position="412"/>
        <end position="437"/>
    </location>
</feature>
<keyword evidence="1" id="KW-0472">Membrane</keyword>
<proteinExistence type="predicted"/>
<feature type="transmembrane region" description="Helical" evidence="1">
    <location>
        <begin position="253"/>
        <end position="273"/>
    </location>
</feature>
<dbReference type="InterPro" id="IPR031599">
    <property type="entry name" value="ABC_tran_2"/>
</dbReference>
<feature type="transmembrane region" description="Helical" evidence="1">
    <location>
        <begin position="443"/>
        <end position="466"/>
    </location>
</feature>
<keyword evidence="1" id="KW-0812">Transmembrane</keyword>
<evidence type="ECO:0000256" key="1">
    <source>
        <dbReference type="SAM" id="Phobius"/>
    </source>
</evidence>
<feature type="transmembrane region" description="Helical" evidence="1">
    <location>
        <begin position="64"/>
        <end position="91"/>
    </location>
</feature>
<accession>A0A917AIY3</accession>
<keyword evidence="1" id="KW-1133">Transmembrane helix</keyword>
<feature type="transmembrane region" description="Helical" evidence="1">
    <location>
        <begin position="327"/>
        <end position="348"/>
    </location>
</feature>
<feature type="transmembrane region" description="Helical" evidence="1">
    <location>
        <begin position="142"/>
        <end position="171"/>
    </location>
</feature>
<feature type="transmembrane region" description="Helical" evidence="1">
    <location>
        <begin position="368"/>
        <end position="391"/>
    </location>
</feature>
<dbReference type="Pfam" id="PF16949">
    <property type="entry name" value="ABC_tran_2"/>
    <property type="match status" value="1"/>
</dbReference>
<dbReference type="EMBL" id="BMFK01000001">
    <property type="protein sequence ID" value="GGE55675.1"/>
    <property type="molecule type" value="Genomic_DNA"/>
</dbReference>
<sequence>MNRTWMLTKLLLKNNAQSMAGGKISKQLGIFLYILILFISSLFFFNITGGLYDTLKPIGQEGFVLGMALASASIIIMMFSISYMLSVFYFAQDTELLLPLPLTSSQILTAKFVTVLIGQYAILFLWLTPILVTYGVMSSASILYYVYGVLVFLALPIIPMLVMSIVLMIIMRFTSISKSKDRSRIIGGIIGVLFAIGINVVIRMQSSASTSIDAIQQMAQEGNNSFVGLVINLFPSSYFGAVSMLESTTLKGLLFLCIFFVLSFVSFLLFVFVGDKLYFKGIMSASGSKKSGKAITSESMEKFTAKTNHLPSYMQKEIRMLFRTPTFLLHCIITPLLTPAIFFVVFFFNDGSFGNIGNLFSGDTDLTFLLPVSFGVLMFMGTFNMAGITIISREGDNWYVNKFLPVPIKTIFYGKVLAAWVIAFGQFLVVAAVLIAVLKPPLILIMLCLVLSFIGVWIHNLVGALVDLHHPMVDWETEQQLFKNRWITLLHFFISVLLFGVTVGVSLSVNLSIWALFGMMVGILILAVVVLKVYVDKKVEAAWEKI</sequence>
<feature type="transmembrane region" description="Helical" evidence="1">
    <location>
        <begin position="513"/>
        <end position="535"/>
    </location>
</feature>
<feature type="transmembrane region" description="Helical" evidence="1">
    <location>
        <begin position="486"/>
        <end position="507"/>
    </location>
</feature>
<organism evidence="2 3">
    <name type="scientific">Priestia taiwanensis</name>
    <dbReference type="NCBI Taxonomy" id="1347902"/>
    <lineage>
        <taxon>Bacteria</taxon>
        <taxon>Bacillati</taxon>
        <taxon>Bacillota</taxon>
        <taxon>Bacilli</taxon>
        <taxon>Bacillales</taxon>
        <taxon>Bacillaceae</taxon>
        <taxon>Priestia</taxon>
    </lineage>
</organism>
<reference evidence="2" key="1">
    <citation type="journal article" date="2014" name="Int. J. Syst. Evol. Microbiol.">
        <title>Complete genome sequence of Corynebacterium casei LMG S-19264T (=DSM 44701T), isolated from a smear-ripened cheese.</title>
        <authorList>
            <consortium name="US DOE Joint Genome Institute (JGI-PGF)"/>
            <person name="Walter F."/>
            <person name="Albersmeier A."/>
            <person name="Kalinowski J."/>
            <person name="Ruckert C."/>
        </authorList>
    </citation>
    <scope>NUCLEOTIDE SEQUENCE</scope>
    <source>
        <strain evidence="2">CGMCC 1.12698</strain>
    </source>
</reference>
<reference evidence="2" key="2">
    <citation type="submission" date="2020-09" db="EMBL/GenBank/DDBJ databases">
        <authorList>
            <person name="Sun Q."/>
            <person name="Zhou Y."/>
        </authorList>
    </citation>
    <scope>NUCLEOTIDE SEQUENCE</scope>
    <source>
        <strain evidence="2">CGMCC 1.12698</strain>
    </source>
</reference>
<dbReference type="AlphaFoldDB" id="A0A917AIY3"/>
<feature type="transmembrane region" description="Helical" evidence="1">
    <location>
        <begin position="112"/>
        <end position="136"/>
    </location>
</feature>
<dbReference type="RefSeq" id="WP_188386646.1">
    <property type="nucleotide sequence ID" value="NZ_BMFK01000001.1"/>
</dbReference>
<name>A0A917AIY3_9BACI</name>
<dbReference type="Proteomes" id="UP000605259">
    <property type="component" value="Unassembled WGS sequence"/>
</dbReference>
<feature type="transmembrane region" description="Helical" evidence="1">
    <location>
        <begin position="183"/>
        <end position="202"/>
    </location>
</feature>
<keyword evidence="3" id="KW-1185">Reference proteome</keyword>
<protein>
    <submittedName>
        <fullName evidence="2">ABC transporter permease</fullName>
    </submittedName>
</protein>
<evidence type="ECO:0000313" key="2">
    <source>
        <dbReference type="EMBL" id="GGE55675.1"/>
    </source>
</evidence>
<evidence type="ECO:0000313" key="3">
    <source>
        <dbReference type="Proteomes" id="UP000605259"/>
    </source>
</evidence>
<gene>
    <name evidence="2" type="ORF">GCM10007140_02540</name>
</gene>